<dbReference type="AlphaFoldDB" id="A0A3M0LAU6"/>
<feature type="region of interest" description="Disordered" evidence="1">
    <location>
        <begin position="1"/>
        <end position="31"/>
    </location>
</feature>
<sequence length="174" mass="17698">MAGPTPAAAAAAPQPPPPSGPETATSAVPSLFNFGSGGDTAVLGQAFSRSRGPRIGGPSSSSHWMLPQSQVMVRPRDTKRFCDQVKAKALQMGDWDMVDHLVSSGGGLPGFAGTGGNMVAGAMDVNPSQMSVSAPVTSVGLRQRDNVSLQGGIQAFPVLKANPGSGQPDTHHVI</sequence>
<reference evidence="2 3" key="1">
    <citation type="submission" date="2018-07" db="EMBL/GenBank/DDBJ databases">
        <title>A high quality draft genome assembly of the barn swallow (H. rustica rustica).</title>
        <authorList>
            <person name="Formenti G."/>
            <person name="Chiara M."/>
            <person name="Poveda L."/>
            <person name="Francoijs K.-J."/>
            <person name="Bonisoli-Alquati A."/>
            <person name="Canova L."/>
            <person name="Gianfranceschi L."/>
            <person name="Horner D.S."/>
            <person name="Saino N."/>
        </authorList>
    </citation>
    <scope>NUCLEOTIDE SEQUENCE [LARGE SCALE GENOMIC DNA]</scope>
    <source>
        <strain evidence="2">Chelidonia</strain>
        <tissue evidence="2">Blood</tissue>
    </source>
</reference>
<proteinExistence type="predicted"/>
<dbReference type="OrthoDB" id="9352756at2759"/>
<feature type="compositionally biased region" description="Low complexity" evidence="1">
    <location>
        <begin position="1"/>
        <end position="12"/>
    </location>
</feature>
<dbReference type="EMBL" id="QRBI01000093">
    <property type="protein sequence ID" value="RMC20140.1"/>
    <property type="molecule type" value="Genomic_DNA"/>
</dbReference>
<name>A0A3M0LAU6_HIRRU</name>
<evidence type="ECO:0000256" key="1">
    <source>
        <dbReference type="SAM" id="MobiDB-lite"/>
    </source>
</evidence>
<protein>
    <submittedName>
        <fullName evidence="2">Uncharacterized protein</fullName>
    </submittedName>
</protein>
<dbReference type="Proteomes" id="UP000269221">
    <property type="component" value="Unassembled WGS sequence"/>
</dbReference>
<organism evidence="2 3">
    <name type="scientific">Hirundo rustica rustica</name>
    <dbReference type="NCBI Taxonomy" id="333673"/>
    <lineage>
        <taxon>Eukaryota</taxon>
        <taxon>Metazoa</taxon>
        <taxon>Chordata</taxon>
        <taxon>Craniata</taxon>
        <taxon>Vertebrata</taxon>
        <taxon>Euteleostomi</taxon>
        <taxon>Archelosauria</taxon>
        <taxon>Archosauria</taxon>
        <taxon>Dinosauria</taxon>
        <taxon>Saurischia</taxon>
        <taxon>Theropoda</taxon>
        <taxon>Coelurosauria</taxon>
        <taxon>Aves</taxon>
        <taxon>Neognathae</taxon>
        <taxon>Neoaves</taxon>
        <taxon>Telluraves</taxon>
        <taxon>Australaves</taxon>
        <taxon>Passeriformes</taxon>
        <taxon>Sylvioidea</taxon>
        <taxon>Hirundinidae</taxon>
        <taxon>Hirundo</taxon>
    </lineage>
</organism>
<keyword evidence="3" id="KW-1185">Reference proteome</keyword>
<comment type="caution">
    <text evidence="2">The sequence shown here is derived from an EMBL/GenBank/DDBJ whole genome shotgun (WGS) entry which is preliminary data.</text>
</comment>
<accession>A0A3M0LAU6</accession>
<evidence type="ECO:0000313" key="2">
    <source>
        <dbReference type="EMBL" id="RMC20140.1"/>
    </source>
</evidence>
<gene>
    <name evidence="2" type="ORF">DUI87_00986</name>
</gene>
<evidence type="ECO:0000313" key="3">
    <source>
        <dbReference type="Proteomes" id="UP000269221"/>
    </source>
</evidence>